<gene>
    <name evidence="2" type="ORF">BDV98DRAFT_564167</name>
</gene>
<organism evidence="2 3">
    <name type="scientific">Pterulicium gracile</name>
    <dbReference type="NCBI Taxonomy" id="1884261"/>
    <lineage>
        <taxon>Eukaryota</taxon>
        <taxon>Fungi</taxon>
        <taxon>Dikarya</taxon>
        <taxon>Basidiomycota</taxon>
        <taxon>Agaricomycotina</taxon>
        <taxon>Agaricomycetes</taxon>
        <taxon>Agaricomycetidae</taxon>
        <taxon>Agaricales</taxon>
        <taxon>Pleurotineae</taxon>
        <taxon>Pterulaceae</taxon>
        <taxon>Pterulicium</taxon>
    </lineage>
</organism>
<keyword evidence="1" id="KW-0472">Membrane</keyword>
<feature type="transmembrane region" description="Helical" evidence="1">
    <location>
        <begin position="195"/>
        <end position="218"/>
    </location>
</feature>
<evidence type="ECO:0000313" key="2">
    <source>
        <dbReference type="EMBL" id="TFL03409.1"/>
    </source>
</evidence>
<feature type="transmembrane region" description="Helical" evidence="1">
    <location>
        <begin position="312"/>
        <end position="332"/>
    </location>
</feature>
<sequence>MDIDLSFINIITLIPALVHHYCKLPAKLVSSAFKAKKSSRTWASDEKESSDSTDVVQSSGLGLGPSMTNSRAGIKSEVFELQATLRHTDSMNQSEASSADVSESDARWSDERRYLVADSILTFFGSTFGIIGSFIDAKNVRFDQDKARDALRNNMYGDYQEAGNYEIVVGERPAQRLPRWQGWDPRLRPCFNASFTMSVLTAVCDGFAAINAFVYAGIAKDIEAGVFGSFQLIGFVVISIAIAFPEKVRYSDVTIAVRNMLGAVPPLCSPNFARSVDTAGYISSIVQSLALAAGVGGSLLSRKGCWKPALGSYIAGGCLEIIAGGCAIWIVFA</sequence>
<feature type="transmembrane region" description="Helical" evidence="1">
    <location>
        <begin position="279"/>
        <end position="300"/>
    </location>
</feature>
<dbReference type="EMBL" id="ML178820">
    <property type="protein sequence ID" value="TFL03409.1"/>
    <property type="molecule type" value="Genomic_DNA"/>
</dbReference>
<keyword evidence="1" id="KW-0812">Transmembrane</keyword>
<protein>
    <submittedName>
        <fullName evidence="2">Uncharacterized protein</fullName>
    </submittedName>
</protein>
<feature type="transmembrane region" description="Helical" evidence="1">
    <location>
        <begin position="114"/>
        <end position="135"/>
    </location>
</feature>
<keyword evidence="3" id="KW-1185">Reference proteome</keyword>
<dbReference type="Proteomes" id="UP000305067">
    <property type="component" value="Unassembled WGS sequence"/>
</dbReference>
<proteinExistence type="predicted"/>
<dbReference type="AlphaFoldDB" id="A0A5C3QT39"/>
<accession>A0A5C3QT39</accession>
<reference evidence="2 3" key="1">
    <citation type="journal article" date="2019" name="Nat. Ecol. Evol.">
        <title>Megaphylogeny resolves global patterns of mushroom evolution.</title>
        <authorList>
            <person name="Varga T."/>
            <person name="Krizsan K."/>
            <person name="Foldi C."/>
            <person name="Dima B."/>
            <person name="Sanchez-Garcia M."/>
            <person name="Sanchez-Ramirez S."/>
            <person name="Szollosi G.J."/>
            <person name="Szarkandi J.G."/>
            <person name="Papp V."/>
            <person name="Albert L."/>
            <person name="Andreopoulos W."/>
            <person name="Angelini C."/>
            <person name="Antonin V."/>
            <person name="Barry K.W."/>
            <person name="Bougher N.L."/>
            <person name="Buchanan P."/>
            <person name="Buyck B."/>
            <person name="Bense V."/>
            <person name="Catcheside P."/>
            <person name="Chovatia M."/>
            <person name="Cooper J."/>
            <person name="Damon W."/>
            <person name="Desjardin D."/>
            <person name="Finy P."/>
            <person name="Geml J."/>
            <person name="Haridas S."/>
            <person name="Hughes K."/>
            <person name="Justo A."/>
            <person name="Karasinski D."/>
            <person name="Kautmanova I."/>
            <person name="Kiss B."/>
            <person name="Kocsube S."/>
            <person name="Kotiranta H."/>
            <person name="LaButti K.M."/>
            <person name="Lechner B.E."/>
            <person name="Liimatainen K."/>
            <person name="Lipzen A."/>
            <person name="Lukacs Z."/>
            <person name="Mihaltcheva S."/>
            <person name="Morgado L.N."/>
            <person name="Niskanen T."/>
            <person name="Noordeloos M.E."/>
            <person name="Ohm R.A."/>
            <person name="Ortiz-Santana B."/>
            <person name="Ovrebo C."/>
            <person name="Racz N."/>
            <person name="Riley R."/>
            <person name="Savchenko A."/>
            <person name="Shiryaev A."/>
            <person name="Soop K."/>
            <person name="Spirin V."/>
            <person name="Szebenyi C."/>
            <person name="Tomsovsky M."/>
            <person name="Tulloss R.E."/>
            <person name="Uehling J."/>
            <person name="Grigoriev I.V."/>
            <person name="Vagvolgyi C."/>
            <person name="Papp T."/>
            <person name="Martin F.M."/>
            <person name="Miettinen O."/>
            <person name="Hibbett D.S."/>
            <person name="Nagy L.G."/>
        </authorList>
    </citation>
    <scope>NUCLEOTIDE SEQUENCE [LARGE SCALE GENOMIC DNA]</scope>
    <source>
        <strain evidence="2 3">CBS 309.79</strain>
    </source>
</reference>
<evidence type="ECO:0000256" key="1">
    <source>
        <dbReference type="SAM" id="Phobius"/>
    </source>
</evidence>
<feature type="transmembrane region" description="Helical" evidence="1">
    <location>
        <begin position="225"/>
        <end position="244"/>
    </location>
</feature>
<evidence type="ECO:0000313" key="3">
    <source>
        <dbReference type="Proteomes" id="UP000305067"/>
    </source>
</evidence>
<keyword evidence="1" id="KW-1133">Transmembrane helix</keyword>
<name>A0A5C3QT39_9AGAR</name>